<dbReference type="GeneID" id="24308567"/>
<feature type="chain" id="PRO_5003005617" evidence="2">
    <location>
        <begin position="46"/>
        <end position="150"/>
    </location>
</feature>
<evidence type="ECO:0000256" key="1">
    <source>
        <dbReference type="SAM" id="MobiDB-lite"/>
    </source>
</evidence>
<feature type="signal peptide" evidence="2">
    <location>
        <begin position="1"/>
        <end position="45"/>
    </location>
</feature>
<dbReference type="eggNOG" id="COG1653">
    <property type="taxonomic scope" value="Bacteria"/>
</dbReference>
<sequence>MSSHQQENDRKSSRRPRRARRGIATAALAIVTASLGLVAPNPASAAPLAFSCDTGDVCVWNATEGTGSRCSWSNADPDWWSGSTQCSWSDTQNVRSGINRGTSSAYRAVAFYSGANYTGTLVGCLRQNGERDGQANVRVRSHKWVASATC</sequence>
<feature type="region of interest" description="Disordered" evidence="1">
    <location>
        <begin position="1"/>
        <end position="20"/>
    </location>
</feature>
<keyword evidence="2" id="KW-0732">Signal</keyword>
<evidence type="ECO:0000313" key="4">
    <source>
        <dbReference type="Proteomes" id="UP000001444"/>
    </source>
</evidence>
<reference evidence="3 4" key="1">
    <citation type="journal article" date="2010" name="Mol. Plant Microbe Interact.">
        <title>Streptomyces scabies 87-22 contains a coronafacic acid-like biosynthetic cluster that contributes to plant-microbe interactions.</title>
        <authorList>
            <person name="Bignell D.R."/>
            <person name="Seipke R.F."/>
            <person name="Huguet-Tapia J.C."/>
            <person name="Chambers A.H."/>
            <person name="Parry R.J."/>
            <person name="Loria R."/>
        </authorList>
    </citation>
    <scope>NUCLEOTIDE SEQUENCE [LARGE SCALE GENOMIC DNA]</scope>
    <source>
        <strain evidence="3 4">87.22</strain>
    </source>
</reference>
<name>C9Z201_STRSW</name>
<gene>
    <name evidence="3" type="ordered locus">SCAB_9951</name>
</gene>
<dbReference type="Proteomes" id="UP000001444">
    <property type="component" value="Chromosome"/>
</dbReference>
<dbReference type="HOGENOM" id="CLU_1895069_0_0_11"/>
<feature type="compositionally biased region" description="Basic and acidic residues" evidence="1">
    <location>
        <begin position="1"/>
        <end position="11"/>
    </location>
</feature>
<evidence type="ECO:0000313" key="3">
    <source>
        <dbReference type="EMBL" id="CBG68174.1"/>
    </source>
</evidence>
<dbReference type="Pfam" id="PF03995">
    <property type="entry name" value="Inhibitor_I36"/>
    <property type="match status" value="1"/>
</dbReference>
<evidence type="ECO:0000256" key="2">
    <source>
        <dbReference type="SAM" id="SignalP"/>
    </source>
</evidence>
<protein>
    <submittedName>
        <fullName evidence="3">Putative secreted protein</fullName>
    </submittedName>
</protein>
<keyword evidence="4" id="KW-1185">Reference proteome</keyword>
<dbReference type="AlphaFoldDB" id="C9Z201"/>
<proteinExistence type="predicted"/>
<dbReference type="STRING" id="680198.SCAB_9951"/>
<organism evidence="3 4">
    <name type="scientific">Streptomyces scabiei (strain 87.22)</name>
    <dbReference type="NCBI Taxonomy" id="680198"/>
    <lineage>
        <taxon>Bacteria</taxon>
        <taxon>Bacillati</taxon>
        <taxon>Actinomycetota</taxon>
        <taxon>Actinomycetes</taxon>
        <taxon>Kitasatosporales</taxon>
        <taxon>Streptomycetaceae</taxon>
        <taxon>Streptomyces</taxon>
    </lineage>
</organism>
<dbReference type="RefSeq" id="WP_012998906.1">
    <property type="nucleotide sequence ID" value="NC_013929.1"/>
</dbReference>
<accession>C9Z201</accession>
<dbReference type="KEGG" id="scb:SCAB_9951"/>
<dbReference type="EMBL" id="FN554889">
    <property type="protein sequence ID" value="CBG68174.1"/>
    <property type="molecule type" value="Genomic_DNA"/>
</dbReference>